<comment type="caution">
    <text evidence="5">The sequence shown here is derived from an EMBL/GenBank/DDBJ whole genome shotgun (WGS) entry which is preliminary data.</text>
</comment>
<dbReference type="AlphaFoldDB" id="A0A9D4YVQ9"/>
<protein>
    <recommendedName>
        <fullName evidence="4">Disease resistance R13L4/SHOC-2-like LRR domain-containing protein</fullName>
    </recommendedName>
</protein>
<comment type="subcellular location">
    <subcellularLocation>
        <location evidence="1">Cytoplasm</location>
        <location evidence="1">Cytoskeleton</location>
        <location evidence="1">Cilium axoneme</location>
    </subcellularLocation>
</comment>
<dbReference type="InterPro" id="IPR032675">
    <property type="entry name" value="LRR_dom_sf"/>
</dbReference>
<dbReference type="Pfam" id="PF23598">
    <property type="entry name" value="LRR_14"/>
    <property type="match status" value="1"/>
</dbReference>
<keyword evidence="6" id="KW-1185">Reference proteome</keyword>
<dbReference type="PANTHER" id="PTHR48051">
    <property type="match status" value="1"/>
</dbReference>
<organism evidence="5 6">
    <name type="scientific">Chlorella vulgaris</name>
    <name type="common">Green alga</name>
    <dbReference type="NCBI Taxonomy" id="3077"/>
    <lineage>
        <taxon>Eukaryota</taxon>
        <taxon>Viridiplantae</taxon>
        <taxon>Chlorophyta</taxon>
        <taxon>core chlorophytes</taxon>
        <taxon>Trebouxiophyceae</taxon>
        <taxon>Chlorellales</taxon>
        <taxon>Chlorellaceae</taxon>
        <taxon>Chlorella clade</taxon>
        <taxon>Chlorella</taxon>
    </lineage>
</organism>
<gene>
    <name evidence="5" type="ORF">D9Q98_007592</name>
</gene>
<name>A0A9D4YVQ9_CHLVU</name>
<dbReference type="PROSITE" id="PS51450">
    <property type="entry name" value="LRR"/>
    <property type="match status" value="1"/>
</dbReference>
<feature type="domain" description="Disease resistance R13L4/SHOC-2-like LRR" evidence="4">
    <location>
        <begin position="85"/>
        <end position="194"/>
    </location>
</feature>
<evidence type="ECO:0000256" key="2">
    <source>
        <dbReference type="ARBA" id="ARBA00022614"/>
    </source>
</evidence>
<dbReference type="InterPro" id="IPR001611">
    <property type="entry name" value="Leu-rich_rpt"/>
</dbReference>
<dbReference type="SMART" id="SM00369">
    <property type="entry name" value="LRR_TYP"/>
    <property type="match status" value="5"/>
</dbReference>
<sequence>MGNLCSGPPPAEKNNLRHQKGQRVANWKATGVIGLRNASLKELPAEVAQVPSPRVLDATDNHIERLPATLPTTLQRLVLSNNSITDVASVAMLQGIKHLLLDGNRIARLPDFVGSLSRLETLSVADNQLTALPPSLGRLHRLKQLLVSENKLRVLPSELGHCGALEELDAHHNELREVPASLGQLQRLKVLQLDSNAIGSLPPAILRGCTSLATISLHNNPITVDALHATDGYADFEGRRQSKYTKAIAAGALLGTQGMDEGLDRPVQQRR</sequence>
<keyword evidence="2" id="KW-0433">Leucine-rich repeat</keyword>
<evidence type="ECO:0000313" key="6">
    <source>
        <dbReference type="Proteomes" id="UP001055712"/>
    </source>
</evidence>
<dbReference type="InterPro" id="IPR003591">
    <property type="entry name" value="Leu-rich_rpt_typical-subtyp"/>
</dbReference>
<dbReference type="Gene3D" id="3.80.10.10">
    <property type="entry name" value="Ribonuclease Inhibitor"/>
    <property type="match status" value="1"/>
</dbReference>
<accession>A0A9D4YVQ9</accession>
<evidence type="ECO:0000259" key="4">
    <source>
        <dbReference type="Pfam" id="PF23598"/>
    </source>
</evidence>
<dbReference type="Proteomes" id="UP001055712">
    <property type="component" value="Unassembled WGS sequence"/>
</dbReference>
<evidence type="ECO:0000256" key="1">
    <source>
        <dbReference type="ARBA" id="ARBA00004430"/>
    </source>
</evidence>
<evidence type="ECO:0000313" key="5">
    <source>
        <dbReference type="EMBL" id="KAI3428771.1"/>
    </source>
</evidence>
<dbReference type="InterPro" id="IPR055414">
    <property type="entry name" value="LRR_R13L4/SHOC2-like"/>
</dbReference>
<reference evidence="5" key="2">
    <citation type="submission" date="2020-11" db="EMBL/GenBank/DDBJ databases">
        <authorList>
            <person name="Cecchin M."/>
            <person name="Marcolungo L."/>
            <person name="Rossato M."/>
            <person name="Girolomoni L."/>
            <person name="Cosentino E."/>
            <person name="Cuine S."/>
            <person name="Li-Beisson Y."/>
            <person name="Delledonne M."/>
            <person name="Ballottari M."/>
        </authorList>
    </citation>
    <scope>NUCLEOTIDE SEQUENCE</scope>
    <source>
        <strain evidence="5">211/11P</strain>
        <tissue evidence="5">Whole cell</tissue>
    </source>
</reference>
<reference evidence="5" key="1">
    <citation type="journal article" date="2019" name="Plant J.">
        <title>Chlorella vulgaris genome assembly and annotation reveals the molecular basis for metabolic acclimation to high light conditions.</title>
        <authorList>
            <person name="Cecchin M."/>
            <person name="Marcolungo L."/>
            <person name="Rossato M."/>
            <person name="Girolomoni L."/>
            <person name="Cosentino E."/>
            <person name="Cuine S."/>
            <person name="Li-Beisson Y."/>
            <person name="Delledonne M."/>
            <person name="Ballottari M."/>
        </authorList>
    </citation>
    <scope>NUCLEOTIDE SEQUENCE</scope>
    <source>
        <strain evidence="5">211/11P</strain>
    </source>
</reference>
<dbReference type="EMBL" id="SIDB01000009">
    <property type="protein sequence ID" value="KAI3428771.1"/>
    <property type="molecule type" value="Genomic_DNA"/>
</dbReference>
<keyword evidence="3" id="KW-0677">Repeat</keyword>
<dbReference type="SMART" id="SM00364">
    <property type="entry name" value="LRR_BAC"/>
    <property type="match status" value="7"/>
</dbReference>
<dbReference type="InterPro" id="IPR050216">
    <property type="entry name" value="LRR_domain-containing"/>
</dbReference>
<proteinExistence type="predicted"/>
<dbReference type="PANTHER" id="PTHR48051:SF1">
    <property type="entry name" value="RAS SUPPRESSOR PROTEIN 1"/>
    <property type="match status" value="1"/>
</dbReference>
<dbReference type="OrthoDB" id="566279at2759"/>
<evidence type="ECO:0000256" key="3">
    <source>
        <dbReference type="ARBA" id="ARBA00022737"/>
    </source>
</evidence>
<dbReference type="GO" id="GO:0005930">
    <property type="term" value="C:axoneme"/>
    <property type="evidence" value="ECO:0007669"/>
    <property type="project" value="UniProtKB-SubCell"/>
</dbReference>
<dbReference type="SUPFAM" id="SSF52058">
    <property type="entry name" value="L domain-like"/>
    <property type="match status" value="1"/>
</dbReference>